<protein>
    <submittedName>
        <fullName evidence="7">GNAT family N-acetyltransferase</fullName>
    </submittedName>
</protein>
<evidence type="ECO:0000313" key="8">
    <source>
        <dbReference type="Proteomes" id="UP001056201"/>
    </source>
</evidence>
<evidence type="ECO:0000256" key="2">
    <source>
        <dbReference type="ARBA" id="ARBA00022649"/>
    </source>
</evidence>
<keyword evidence="8" id="KW-1185">Reference proteome</keyword>
<keyword evidence="2" id="KW-1277">Toxin-antitoxin system</keyword>
<evidence type="ECO:0000256" key="4">
    <source>
        <dbReference type="ARBA" id="ARBA00023315"/>
    </source>
</evidence>
<dbReference type="PANTHER" id="PTHR36449:SF1">
    <property type="entry name" value="ACETYLTRANSFERASE"/>
    <property type="match status" value="1"/>
</dbReference>
<dbReference type="SUPFAM" id="SSF55729">
    <property type="entry name" value="Acyl-CoA N-acyltransferases (Nat)"/>
    <property type="match status" value="1"/>
</dbReference>
<organism evidence="7 8">
    <name type="scientific">Aquincola tertiaricarbonis</name>
    <dbReference type="NCBI Taxonomy" id="391953"/>
    <lineage>
        <taxon>Bacteria</taxon>
        <taxon>Pseudomonadati</taxon>
        <taxon>Pseudomonadota</taxon>
        <taxon>Betaproteobacteria</taxon>
        <taxon>Burkholderiales</taxon>
        <taxon>Sphaerotilaceae</taxon>
        <taxon>Aquincola</taxon>
    </lineage>
</organism>
<sequence length="169" mass="18159">MTAPFRLEPLAPGHARASFSCGVAALDHYLAAQAGQDVRRRVSACYVALESISGVVAGYYTLAAAGVALTELPADWAKRLPRYPSVPVARLGRLAIDQRFQGRQLGSALLADAAVRAARSEVAVFALVVDAKDDNAARFYRHHGFEPFGAHGRQLVVPLKRFITSRTAS</sequence>
<accession>A0ABY4S225</accession>
<evidence type="ECO:0000256" key="5">
    <source>
        <dbReference type="ARBA" id="ARBA00049880"/>
    </source>
</evidence>
<name>A0ABY4S225_AQUTE</name>
<feature type="domain" description="N-acetyltransferase" evidence="6">
    <location>
        <begin position="5"/>
        <end position="164"/>
    </location>
</feature>
<dbReference type="RefSeq" id="WP_250194157.1">
    <property type="nucleotide sequence ID" value="NZ_CP097635.1"/>
</dbReference>
<dbReference type="EMBL" id="CP097635">
    <property type="protein sequence ID" value="URI05892.1"/>
    <property type="molecule type" value="Genomic_DNA"/>
</dbReference>
<dbReference type="Proteomes" id="UP001056201">
    <property type="component" value="Chromosome 1"/>
</dbReference>
<dbReference type="Pfam" id="PF13508">
    <property type="entry name" value="Acetyltransf_7"/>
    <property type="match status" value="1"/>
</dbReference>
<dbReference type="Gene3D" id="3.40.630.30">
    <property type="match status" value="1"/>
</dbReference>
<keyword evidence="1" id="KW-0678">Repressor</keyword>
<evidence type="ECO:0000256" key="3">
    <source>
        <dbReference type="ARBA" id="ARBA00022679"/>
    </source>
</evidence>
<comment type="catalytic activity">
    <reaction evidence="5">
        <text>glycyl-tRNA(Gly) + acetyl-CoA = N-acetylglycyl-tRNA(Gly) + CoA + H(+)</text>
        <dbReference type="Rhea" id="RHEA:81867"/>
        <dbReference type="Rhea" id="RHEA-COMP:9683"/>
        <dbReference type="Rhea" id="RHEA-COMP:19766"/>
        <dbReference type="ChEBI" id="CHEBI:15378"/>
        <dbReference type="ChEBI" id="CHEBI:57287"/>
        <dbReference type="ChEBI" id="CHEBI:57288"/>
        <dbReference type="ChEBI" id="CHEBI:78522"/>
        <dbReference type="ChEBI" id="CHEBI:232036"/>
    </reaction>
</comment>
<dbReference type="InterPro" id="IPR000182">
    <property type="entry name" value="GNAT_dom"/>
</dbReference>
<evidence type="ECO:0000259" key="6">
    <source>
        <dbReference type="PROSITE" id="PS51186"/>
    </source>
</evidence>
<proteinExistence type="predicted"/>
<evidence type="ECO:0000256" key="1">
    <source>
        <dbReference type="ARBA" id="ARBA00022491"/>
    </source>
</evidence>
<gene>
    <name evidence="7" type="ORF">MW290_08025</name>
</gene>
<dbReference type="InterPro" id="IPR016181">
    <property type="entry name" value="Acyl_CoA_acyltransferase"/>
</dbReference>
<dbReference type="PROSITE" id="PS51186">
    <property type="entry name" value="GNAT"/>
    <property type="match status" value="1"/>
</dbReference>
<evidence type="ECO:0000313" key="7">
    <source>
        <dbReference type="EMBL" id="URI05892.1"/>
    </source>
</evidence>
<reference evidence="7" key="1">
    <citation type="submission" date="2022-05" db="EMBL/GenBank/DDBJ databases">
        <title>An RpoN-dependent PEP-CTERM gene is involved in floc formation of an Aquincola tertiaricarbonis strain.</title>
        <authorList>
            <person name="Qiu D."/>
            <person name="Xia M."/>
        </authorList>
    </citation>
    <scope>NUCLEOTIDE SEQUENCE</scope>
    <source>
        <strain evidence="7">RN12</strain>
    </source>
</reference>
<dbReference type="PANTHER" id="PTHR36449">
    <property type="entry name" value="ACETYLTRANSFERASE-RELATED"/>
    <property type="match status" value="1"/>
</dbReference>
<keyword evidence="4" id="KW-0012">Acyltransferase</keyword>
<keyword evidence="3" id="KW-0808">Transferase</keyword>